<evidence type="ECO:0000313" key="3">
    <source>
        <dbReference type="Proteomes" id="UP000053424"/>
    </source>
</evidence>
<feature type="domain" description="Protein kinase" evidence="1">
    <location>
        <begin position="228"/>
        <end position="506"/>
    </location>
</feature>
<dbReference type="InterPro" id="IPR011009">
    <property type="entry name" value="Kinase-like_dom_sf"/>
</dbReference>
<dbReference type="CDD" id="cd21037">
    <property type="entry name" value="MLKL_NTD"/>
    <property type="match status" value="1"/>
</dbReference>
<dbReference type="InterPro" id="IPR008266">
    <property type="entry name" value="Tyr_kinase_AS"/>
</dbReference>
<dbReference type="InterPro" id="IPR051681">
    <property type="entry name" value="Ser/Thr_Kinases-Pseudokinases"/>
</dbReference>
<dbReference type="InterPro" id="IPR036537">
    <property type="entry name" value="Adaptor_Cbl_N_dom_sf"/>
</dbReference>
<dbReference type="GO" id="GO:0005524">
    <property type="term" value="F:ATP binding"/>
    <property type="evidence" value="ECO:0007669"/>
    <property type="project" value="InterPro"/>
</dbReference>
<gene>
    <name evidence="2" type="ORF">M413DRAFT_440828</name>
</gene>
<evidence type="ECO:0000259" key="1">
    <source>
        <dbReference type="PROSITE" id="PS50011"/>
    </source>
</evidence>
<sequence>MAERATSSNPQFIFFSLGKSIAQITAQFAPIPGLLPLVDTLCGIIQLCENVSNNRYAARQLRDRCHHLILSLREYEANAISDNMIQARHAVNTCLVDIHKKMQRWAGLSKFQSLIQQDDIVKDIELCHNQITDCLNMFNLTSQLEIHAWMMEFEANNKQDHAKLIETLSRIQDDQAIIAETTSSVSDQVQQMMAMLQKVMGENKQNAEKTHEGLSANLYQIQSQFQELLPDFYLQSGEVKKVGDVALRGTASMDIYEGIYLGREKVDIKAIRTMKFDEQSKRRFMREAKIWGQVWKRDRGRHIIPFYGFCQIGGLSRICMISPSQKNGDALSYVKANDKDLDYIHFIRHIASGVEVLHSMDLIHGDIRAANILVNDIGHPLLSDFRLSKLIQDVTGAPFTQTSMMTDSCRHFAPEALADDGVVSRASDIYALGMTILEIMTHQQPYRNVKHHFSAINNAHQGIQPERPTEADVFRRGLDDNLWAILVESWSLDPSLRPPIQSFICL</sequence>
<dbReference type="AlphaFoldDB" id="A0A0C3CPL9"/>
<dbReference type="InterPro" id="IPR000719">
    <property type="entry name" value="Prot_kinase_dom"/>
</dbReference>
<evidence type="ECO:0000313" key="2">
    <source>
        <dbReference type="EMBL" id="KIM45791.1"/>
    </source>
</evidence>
<dbReference type="Pfam" id="PF07714">
    <property type="entry name" value="PK_Tyr_Ser-Thr"/>
    <property type="match status" value="1"/>
</dbReference>
<dbReference type="PANTHER" id="PTHR44329">
    <property type="entry name" value="SERINE/THREONINE-PROTEIN KINASE TNNI3K-RELATED"/>
    <property type="match status" value="1"/>
</dbReference>
<dbReference type="HOGENOM" id="CLU_000288_7_38_1"/>
<name>A0A0C3CPL9_HEBCY</name>
<dbReference type="InterPro" id="IPR059179">
    <property type="entry name" value="MLKL-like_MCAfunc"/>
</dbReference>
<dbReference type="Gene3D" id="1.20.930.20">
    <property type="entry name" value="Adaptor protein Cbl, N-terminal domain"/>
    <property type="match status" value="1"/>
</dbReference>
<dbReference type="GO" id="GO:0007166">
    <property type="term" value="P:cell surface receptor signaling pathway"/>
    <property type="evidence" value="ECO:0007669"/>
    <property type="project" value="InterPro"/>
</dbReference>
<dbReference type="Proteomes" id="UP000053424">
    <property type="component" value="Unassembled WGS sequence"/>
</dbReference>
<dbReference type="GO" id="GO:0004674">
    <property type="term" value="F:protein serine/threonine kinase activity"/>
    <property type="evidence" value="ECO:0007669"/>
    <property type="project" value="TreeGrafter"/>
</dbReference>
<dbReference type="PROSITE" id="PS00109">
    <property type="entry name" value="PROTEIN_KINASE_TYR"/>
    <property type="match status" value="1"/>
</dbReference>
<proteinExistence type="predicted"/>
<dbReference type="PROSITE" id="PS50011">
    <property type="entry name" value="PROTEIN_KINASE_DOM"/>
    <property type="match status" value="1"/>
</dbReference>
<dbReference type="OrthoDB" id="4062651at2759"/>
<dbReference type="Gene3D" id="1.10.510.10">
    <property type="entry name" value="Transferase(Phosphotransferase) domain 1"/>
    <property type="match status" value="1"/>
</dbReference>
<accession>A0A0C3CPL9</accession>
<keyword evidence="3" id="KW-1185">Reference proteome</keyword>
<reference evidence="2 3" key="1">
    <citation type="submission" date="2014-04" db="EMBL/GenBank/DDBJ databases">
        <authorList>
            <consortium name="DOE Joint Genome Institute"/>
            <person name="Kuo A."/>
            <person name="Gay G."/>
            <person name="Dore J."/>
            <person name="Kohler A."/>
            <person name="Nagy L.G."/>
            <person name="Floudas D."/>
            <person name="Copeland A."/>
            <person name="Barry K.W."/>
            <person name="Cichocki N."/>
            <person name="Veneault-Fourrey C."/>
            <person name="LaButti K."/>
            <person name="Lindquist E.A."/>
            <person name="Lipzen A."/>
            <person name="Lundell T."/>
            <person name="Morin E."/>
            <person name="Murat C."/>
            <person name="Sun H."/>
            <person name="Tunlid A."/>
            <person name="Henrissat B."/>
            <person name="Grigoriev I.V."/>
            <person name="Hibbett D.S."/>
            <person name="Martin F."/>
            <person name="Nordberg H.P."/>
            <person name="Cantor M.N."/>
            <person name="Hua S.X."/>
        </authorList>
    </citation>
    <scope>NUCLEOTIDE SEQUENCE [LARGE SCALE GENOMIC DNA]</scope>
    <source>
        <strain evidence="3">h7</strain>
    </source>
</reference>
<reference evidence="3" key="2">
    <citation type="submission" date="2015-01" db="EMBL/GenBank/DDBJ databases">
        <title>Evolutionary Origins and Diversification of the Mycorrhizal Mutualists.</title>
        <authorList>
            <consortium name="DOE Joint Genome Institute"/>
            <consortium name="Mycorrhizal Genomics Consortium"/>
            <person name="Kohler A."/>
            <person name="Kuo A."/>
            <person name="Nagy L.G."/>
            <person name="Floudas D."/>
            <person name="Copeland A."/>
            <person name="Barry K.W."/>
            <person name="Cichocki N."/>
            <person name="Veneault-Fourrey C."/>
            <person name="LaButti K."/>
            <person name="Lindquist E.A."/>
            <person name="Lipzen A."/>
            <person name="Lundell T."/>
            <person name="Morin E."/>
            <person name="Murat C."/>
            <person name="Riley R."/>
            <person name="Ohm R."/>
            <person name="Sun H."/>
            <person name="Tunlid A."/>
            <person name="Henrissat B."/>
            <person name="Grigoriev I.V."/>
            <person name="Hibbett D.S."/>
            <person name="Martin F."/>
        </authorList>
    </citation>
    <scope>NUCLEOTIDE SEQUENCE [LARGE SCALE GENOMIC DNA]</scope>
    <source>
        <strain evidence="3">h7</strain>
    </source>
</reference>
<dbReference type="EMBL" id="KN831771">
    <property type="protein sequence ID" value="KIM45791.1"/>
    <property type="molecule type" value="Genomic_DNA"/>
</dbReference>
<dbReference type="SUPFAM" id="SSF56112">
    <property type="entry name" value="Protein kinase-like (PK-like)"/>
    <property type="match status" value="1"/>
</dbReference>
<dbReference type="STRING" id="686832.A0A0C3CPL9"/>
<organism evidence="2 3">
    <name type="scientific">Hebeloma cylindrosporum</name>
    <dbReference type="NCBI Taxonomy" id="76867"/>
    <lineage>
        <taxon>Eukaryota</taxon>
        <taxon>Fungi</taxon>
        <taxon>Dikarya</taxon>
        <taxon>Basidiomycota</taxon>
        <taxon>Agaricomycotina</taxon>
        <taxon>Agaricomycetes</taxon>
        <taxon>Agaricomycetidae</taxon>
        <taxon>Agaricales</taxon>
        <taxon>Agaricineae</taxon>
        <taxon>Hymenogastraceae</taxon>
        <taxon>Hebeloma</taxon>
    </lineage>
</organism>
<dbReference type="InterPro" id="IPR001245">
    <property type="entry name" value="Ser-Thr/Tyr_kinase_cat_dom"/>
</dbReference>
<protein>
    <recommendedName>
        <fullName evidence="1">Protein kinase domain-containing protein</fullName>
    </recommendedName>
</protein>